<evidence type="ECO:0000259" key="2">
    <source>
        <dbReference type="Pfam" id="PF13115"/>
    </source>
</evidence>
<gene>
    <name evidence="3" type="ORF">HMPREF1015_01164</name>
</gene>
<protein>
    <recommendedName>
        <fullName evidence="2">YtkA-like domain-containing protein</fullName>
    </recommendedName>
</protein>
<comment type="caution">
    <text evidence="3">The sequence shown here is derived from an EMBL/GenBank/DDBJ whole genome shotgun (WGS) entry which is preliminary data.</text>
</comment>
<evidence type="ECO:0000313" key="4">
    <source>
        <dbReference type="Proteomes" id="UP000011747"/>
    </source>
</evidence>
<dbReference type="PROSITE" id="PS51257">
    <property type="entry name" value="PROKAR_LIPOPROTEIN"/>
    <property type="match status" value="1"/>
</dbReference>
<dbReference type="InterPro" id="IPR032693">
    <property type="entry name" value="YtkA-like_dom"/>
</dbReference>
<dbReference type="HOGENOM" id="CLU_141469_0_0_9"/>
<dbReference type="EMBL" id="ACWF01000010">
    <property type="protein sequence ID" value="EHL79482.1"/>
    <property type="molecule type" value="Genomic_DNA"/>
</dbReference>
<evidence type="ECO:0000313" key="3">
    <source>
        <dbReference type="EMBL" id="EHL79482.1"/>
    </source>
</evidence>
<keyword evidence="1" id="KW-0732">Signal</keyword>
<keyword evidence="4" id="KW-1185">Reference proteome</keyword>
<dbReference type="Pfam" id="PF13115">
    <property type="entry name" value="YtkA"/>
    <property type="match status" value="1"/>
</dbReference>
<reference evidence="3 4" key="1">
    <citation type="submission" date="2011-09" db="EMBL/GenBank/DDBJ databases">
        <title>The Genome Sequence of Bacillus smithii 7_3_47FAA.</title>
        <authorList>
            <consortium name="The Broad Institute Genome Sequencing Platform"/>
            <person name="Earl A."/>
            <person name="Ward D."/>
            <person name="Feldgarden M."/>
            <person name="Gevers D."/>
            <person name="Daigneault M."/>
            <person name="Strauss J."/>
            <person name="Allen-Vercoe E."/>
            <person name="Young S.K."/>
            <person name="Zeng Q."/>
            <person name="Gargeya S."/>
            <person name="Fitzgerald M."/>
            <person name="Haas B."/>
            <person name="Abouelleil A."/>
            <person name="Alvarado L."/>
            <person name="Arachchi H.M."/>
            <person name="Berlin A."/>
            <person name="Brown A."/>
            <person name="Chapman S.B."/>
            <person name="Chen Z."/>
            <person name="Dunbar C."/>
            <person name="Freedman E."/>
            <person name="Gearin G."/>
            <person name="Goldberg J."/>
            <person name="Griggs A."/>
            <person name="Gujja S."/>
            <person name="Heiman D."/>
            <person name="Howarth C."/>
            <person name="Larson L."/>
            <person name="Lui A."/>
            <person name="MacDonald P.J.P."/>
            <person name="Montmayeur A."/>
            <person name="Murphy C."/>
            <person name="Neiman D."/>
            <person name="Pearson M."/>
            <person name="Priest M."/>
            <person name="Roberts A."/>
            <person name="Saif S."/>
            <person name="Shea T."/>
            <person name="Shenoy N."/>
            <person name="Sisk P."/>
            <person name="Stolte C."/>
            <person name="Sykes S."/>
            <person name="Wortman J."/>
            <person name="Nusbaum C."/>
            <person name="Birren B."/>
        </authorList>
    </citation>
    <scope>NUCLEOTIDE SEQUENCE [LARGE SCALE GENOMIC DNA]</scope>
    <source>
        <strain evidence="3 4">7_3_47FAA</strain>
    </source>
</reference>
<dbReference type="RefSeq" id="WP_003352565.1">
    <property type="nucleotide sequence ID" value="NZ_JH414740.1"/>
</dbReference>
<organism evidence="3 4">
    <name type="scientific">Bacillus smithii 7_3_47FAA</name>
    <dbReference type="NCBI Taxonomy" id="665952"/>
    <lineage>
        <taxon>Bacteria</taxon>
        <taxon>Bacillati</taxon>
        <taxon>Bacillota</taxon>
        <taxon>Bacilli</taxon>
        <taxon>Bacillales</taxon>
        <taxon>Bacillaceae</taxon>
        <taxon>Bacillus</taxon>
    </lineage>
</organism>
<dbReference type="AlphaFoldDB" id="G9QHA5"/>
<feature type="chain" id="PRO_5038987310" description="YtkA-like domain-containing protein" evidence="1">
    <location>
        <begin position="20"/>
        <end position="137"/>
    </location>
</feature>
<evidence type="ECO:0000256" key="1">
    <source>
        <dbReference type="SAM" id="SignalP"/>
    </source>
</evidence>
<sequence length="137" mass="15364">MRKRLLLIFIVAFGLVATACSGNGKEKTEKSEASSTPIPLDVSIRLPKAIQPNQEVKVEAVVTQGREKVDDADEVKFEIWKKGQANHKMLTGKHEKDGIYSVQTRFAEKGEYYVVSHVTARGIHNMPQKVFWVGQPQ</sequence>
<feature type="signal peptide" evidence="1">
    <location>
        <begin position="1"/>
        <end position="19"/>
    </location>
</feature>
<dbReference type="PATRIC" id="fig|665952.3.peg.292"/>
<feature type="domain" description="YtkA-like" evidence="2">
    <location>
        <begin position="39"/>
        <end position="114"/>
    </location>
</feature>
<dbReference type="Proteomes" id="UP000011747">
    <property type="component" value="Unassembled WGS sequence"/>
</dbReference>
<proteinExistence type="predicted"/>
<accession>G9QHA5</accession>
<name>G9QHA5_9BACI</name>